<name>A0A1G4V9K8_9MYCO</name>
<reference evidence="3" key="2">
    <citation type="submission" date="2016-10" db="EMBL/GenBank/DDBJ databases">
        <authorList>
            <person name="de Groot N.N."/>
        </authorList>
    </citation>
    <scope>NUCLEOTIDE SEQUENCE [LARGE SCALE GENOMIC DNA]</scope>
    <source>
        <strain evidence="3">UNC267MFSha1.1M11</strain>
    </source>
</reference>
<reference evidence="4" key="1">
    <citation type="submission" date="2016-10" db="EMBL/GenBank/DDBJ databases">
        <authorList>
            <person name="Varghese N."/>
            <person name="Submissions S."/>
        </authorList>
    </citation>
    <scope>NUCLEOTIDE SEQUENCE [LARGE SCALE GENOMIC DNA]</scope>
    <source>
        <strain evidence="4">UNC267MFSha1.1M11</strain>
    </source>
</reference>
<dbReference type="RefSeq" id="WP_090353617.1">
    <property type="nucleotide sequence ID" value="NZ_CP059894.1"/>
</dbReference>
<dbReference type="AlphaFoldDB" id="A0A1G4V9K8"/>
<gene>
    <name evidence="2" type="ORF">HZU40_24845</name>
    <name evidence="3" type="ORF">SAMN02799620_00575</name>
</gene>
<evidence type="ECO:0000256" key="1">
    <source>
        <dbReference type="SAM" id="SignalP"/>
    </source>
</evidence>
<evidence type="ECO:0000313" key="5">
    <source>
        <dbReference type="Proteomes" id="UP000515498"/>
    </source>
</evidence>
<organism evidence="3 4">
    <name type="scientific">Mycolicibacterium fluoranthenivorans</name>
    <dbReference type="NCBI Taxonomy" id="258505"/>
    <lineage>
        <taxon>Bacteria</taxon>
        <taxon>Bacillati</taxon>
        <taxon>Actinomycetota</taxon>
        <taxon>Actinomycetes</taxon>
        <taxon>Mycobacteriales</taxon>
        <taxon>Mycobacteriaceae</taxon>
        <taxon>Mycolicibacterium</taxon>
    </lineage>
</organism>
<dbReference type="EMBL" id="CP059894">
    <property type="protein sequence ID" value="QNJ91403.1"/>
    <property type="molecule type" value="Genomic_DNA"/>
</dbReference>
<feature type="signal peptide" evidence="1">
    <location>
        <begin position="1"/>
        <end position="31"/>
    </location>
</feature>
<evidence type="ECO:0000313" key="2">
    <source>
        <dbReference type="EMBL" id="QNJ91403.1"/>
    </source>
</evidence>
<dbReference type="Proteomes" id="UP000515498">
    <property type="component" value="Chromosome"/>
</dbReference>
<protein>
    <recommendedName>
        <fullName evidence="6">Secreted protein</fullName>
    </recommendedName>
</protein>
<accession>A0A1G4V9K8</accession>
<dbReference type="STRING" id="1502745.SAMN02799620_00575"/>
<reference evidence="2 5" key="3">
    <citation type="submission" date="2020-07" db="EMBL/GenBank/DDBJ databases">
        <title>Draft genome sequence of four isobutane-metabolizing strains capable of cometabolically degrading diverse ether contaminants.</title>
        <authorList>
            <person name="Chen W."/>
            <person name="Faulkner N."/>
            <person name="Smith C."/>
            <person name="Hyman M."/>
        </authorList>
    </citation>
    <scope>NUCLEOTIDE SEQUENCE [LARGE SCALE GENOMIC DNA]</scope>
    <source>
        <strain evidence="2 5">2A</strain>
    </source>
</reference>
<feature type="chain" id="PRO_5036018689" description="Secreted protein" evidence="1">
    <location>
        <begin position="32"/>
        <end position="90"/>
    </location>
</feature>
<dbReference type="EMBL" id="FMUB01000001">
    <property type="protein sequence ID" value="SCX03349.1"/>
    <property type="molecule type" value="Genomic_DNA"/>
</dbReference>
<proteinExistence type="predicted"/>
<keyword evidence="1" id="KW-0732">Signal</keyword>
<sequence length="90" mass="8738">MSRRTTSALFAAGFATAAALMPLVSAPVAGADVCAGADGRHFAAGGCTNIAGDAVAGAAIAAAHVPYVPGEVPCYTVEGVPYFTPPGDPC</sequence>
<evidence type="ECO:0000313" key="4">
    <source>
        <dbReference type="Proteomes" id="UP000199707"/>
    </source>
</evidence>
<evidence type="ECO:0008006" key="6">
    <source>
        <dbReference type="Google" id="ProtNLM"/>
    </source>
</evidence>
<evidence type="ECO:0000313" key="3">
    <source>
        <dbReference type="EMBL" id="SCX03349.1"/>
    </source>
</evidence>
<dbReference type="KEGG" id="mflu:HZU40_24845"/>
<dbReference type="Proteomes" id="UP000199707">
    <property type="component" value="Unassembled WGS sequence"/>
</dbReference>